<evidence type="ECO:0000256" key="1">
    <source>
        <dbReference type="SAM" id="MobiDB-lite"/>
    </source>
</evidence>
<dbReference type="EMBL" id="JBIRXV010000009">
    <property type="protein sequence ID" value="MFI2324732.1"/>
    <property type="molecule type" value="Genomic_DNA"/>
</dbReference>
<comment type="caution">
    <text evidence="2">The sequence shown here is derived from an EMBL/GenBank/DDBJ whole genome shotgun (WGS) entry which is preliminary data.</text>
</comment>
<dbReference type="RefSeq" id="WP_396948614.1">
    <property type="nucleotide sequence ID" value="NZ_JBIRXV010000009.1"/>
</dbReference>
<accession>A0ABW7WQ10</accession>
<dbReference type="SUPFAM" id="SSF55961">
    <property type="entry name" value="Bet v1-like"/>
    <property type="match status" value="1"/>
</dbReference>
<sequence>MIPGTVWGATEAEREAPLPCDDRQPGGLQADRAISVDAPPALVYAWLCQLRVAPYSYDLLDHFGRRSPRRRDPMLTELAVGQRFMSQFDLVSFVLGRHITLVAGKVCVTYAVRPEGAGTRLVVRMRCGAPKVVAAALALGDLVMMRKQLLTLKELAEAEHRAGSASPTATPEHRA</sequence>
<proteinExistence type="predicted"/>
<feature type="region of interest" description="Disordered" evidence="1">
    <location>
        <begin position="1"/>
        <end position="24"/>
    </location>
</feature>
<reference evidence="2 3" key="1">
    <citation type="submission" date="2024-10" db="EMBL/GenBank/DDBJ databases">
        <title>The Natural Products Discovery Center: Release of the First 8490 Sequenced Strains for Exploring Actinobacteria Biosynthetic Diversity.</title>
        <authorList>
            <person name="Kalkreuter E."/>
            <person name="Kautsar S.A."/>
            <person name="Yang D."/>
            <person name="Bader C.D."/>
            <person name="Teijaro C.N."/>
            <person name="Fluegel L."/>
            <person name="Davis C.M."/>
            <person name="Simpson J.R."/>
            <person name="Lauterbach L."/>
            <person name="Steele A.D."/>
            <person name="Gui C."/>
            <person name="Meng S."/>
            <person name="Li G."/>
            <person name="Viehrig K."/>
            <person name="Ye F."/>
            <person name="Su P."/>
            <person name="Kiefer A.F."/>
            <person name="Nichols A."/>
            <person name="Cepeda A.J."/>
            <person name="Yan W."/>
            <person name="Fan B."/>
            <person name="Jiang Y."/>
            <person name="Adhikari A."/>
            <person name="Zheng C.-J."/>
            <person name="Schuster L."/>
            <person name="Cowan T.M."/>
            <person name="Smanski M.J."/>
            <person name="Chevrette M.G."/>
            <person name="De Carvalho L.P.S."/>
            <person name="Shen B."/>
        </authorList>
    </citation>
    <scope>NUCLEOTIDE SEQUENCE [LARGE SCALE GENOMIC DNA]</scope>
    <source>
        <strain evidence="2 3">NPDC019626</strain>
    </source>
</reference>
<evidence type="ECO:0000313" key="3">
    <source>
        <dbReference type="Proteomes" id="UP001611450"/>
    </source>
</evidence>
<dbReference type="Gene3D" id="3.30.530.20">
    <property type="match status" value="1"/>
</dbReference>
<keyword evidence="3" id="KW-1185">Reference proteome</keyword>
<protein>
    <recommendedName>
        <fullName evidence="4">Polyketide cyclase / dehydrase and lipid transport</fullName>
    </recommendedName>
</protein>
<evidence type="ECO:0000313" key="2">
    <source>
        <dbReference type="EMBL" id="MFI2324732.1"/>
    </source>
</evidence>
<dbReference type="Proteomes" id="UP001611450">
    <property type="component" value="Unassembled WGS sequence"/>
</dbReference>
<evidence type="ECO:0008006" key="4">
    <source>
        <dbReference type="Google" id="ProtNLM"/>
    </source>
</evidence>
<dbReference type="InterPro" id="IPR023393">
    <property type="entry name" value="START-like_dom_sf"/>
</dbReference>
<organism evidence="2 3">
    <name type="scientific">Nocardia beijingensis</name>
    <dbReference type="NCBI Taxonomy" id="95162"/>
    <lineage>
        <taxon>Bacteria</taxon>
        <taxon>Bacillati</taxon>
        <taxon>Actinomycetota</taxon>
        <taxon>Actinomycetes</taxon>
        <taxon>Mycobacteriales</taxon>
        <taxon>Nocardiaceae</taxon>
        <taxon>Nocardia</taxon>
    </lineage>
</organism>
<feature type="compositionally biased region" description="Basic and acidic residues" evidence="1">
    <location>
        <begin position="11"/>
        <end position="24"/>
    </location>
</feature>
<name>A0ABW7WQ10_9NOCA</name>
<gene>
    <name evidence="2" type="ORF">ACH47G_29965</name>
</gene>